<evidence type="ECO:0000313" key="2">
    <source>
        <dbReference type="Proteomes" id="UP001642484"/>
    </source>
</evidence>
<dbReference type="Gene3D" id="3.40.50.300">
    <property type="entry name" value="P-loop containing nucleotide triphosphate hydrolases"/>
    <property type="match status" value="1"/>
</dbReference>
<reference evidence="1 2" key="1">
    <citation type="submission" date="2024-02" db="EMBL/GenBank/DDBJ databases">
        <authorList>
            <person name="Chen Y."/>
            <person name="Shah S."/>
            <person name="Dougan E. K."/>
            <person name="Thang M."/>
            <person name="Chan C."/>
        </authorList>
    </citation>
    <scope>NUCLEOTIDE SEQUENCE [LARGE SCALE GENOMIC DNA]</scope>
</reference>
<name>A0ABP0III5_9DINO</name>
<proteinExistence type="predicted"/>
<dbReference type="SUPFAM" id="SSF55797">
    <property type="entry name" value="PR-1-like"/>
    <property type="match status" value="1"/>
</dbReference>
<dbReference type="InterPro" id="IPR035940">
    <property type="entry name" value="CAP_sf"/>
</dbReference>
<dbReference type="SUPFAM" id="SSF52540">
    <property type="entry name" value="P-loop containing nucleoside triphosphate hydrolases"/>
    <property type="match status" value="1"/>
</dbReference>
<dbReference type="InterPro" id="IPR001283">
    <property type="entry name" value="CRISP-related"/>
</dbReference>
<keyword evidence="2" id="KW-1185">Reference proteome</keyword>
<gene>
    <name evidence="1" type="ORF">CCMP2556_LOCUS6837</name>
</gene>
<evidence type="ECO:0000313" key="1">
    <source>
        <dbReference type="EMBL" id="CAK9002402.1"/>
    </source>
</evidence>
<accession>A0ABP0III5</accession>
<dbReference type="PANTHER" id="PTHR10334">
    <property type="entry name" value="CYSTEINE-RICH SECRETORY PROTEIN-RELATED"/>
    <property type="match status" value="1"/>
</dbReference>
<dbReference type="Gene3D" id="3.40.33.10">
    <property type="entry name" value="CAP"/>
    <property type="match status" value="1"/>
</dbReference>
<dbReference type="InterPro" id="IPR027417">
    <property type="entry name" value="P-loop_NTPase"/>
</dbReference>
<comment type="caution">
    <text evidence="1">The sequence shown here is derived from an EMBL/GenBank/DDBJ whole genome shotgun (WGS) entry which is preliminary data.</text>
</comment>
<dbReference type="EMBL" id="CAXAMN010003002">
    <property type="protein sequence ID" value="CAK9002402.1"/>
    <property type="molecule type" value="Genomic_DNA"/>
</dbReference>
<sequence>MVKAWYDEIVSPGYDFAKATFTPGTGHFTQVVWKGPAGLQGAVLTVLVRSLNTAMFERVAFILALAWGAREPEDASMMQMQKKPQAKKLHFLSMGRSGSCFWGDLFGNKGHRPYIFEPFNGNGWGLWSEELIPHKFHVDLAPDEEEQAVRRLVCLYQCKGCEGQVSQKFKERVDRMCSGQPDRSIIKTVALFNASTLLRIPLDDLKEQKFVLMLRDPRSMKVYTEKNRCKRELELALTIKDLAVAVGNDNVRTIFYEHWSRDLRKAVQEVADWANVTFTEDMKNVSSTRENDAPSAWLMYAPKGTMWRAEDSPWCRHFFKLVGYPFSAEIPKVPENSTWQERKEALPYDTLRDPAHVPMTAEERQILQDLGSTHVGMALSEDGRFCVANYFPAGNVMGHFKENVLPRGSPYVKESVDQCCGAFLCWSEKLCEMECKGQPLAV</sequence>
<evidence type="ECO:0008006" key="3">
    <source>
        <dbReference type="Google" id="ProtNLM"/>
    </source>
</evidence>
<protein>
    <recommendedName>
        <fullName evidence="3">Sulfotransferase</fullName>
    </recommendedName>
</protein>
<dbReference type="Proteomes" id="UP001642484">
    <property type="component" value="Unassembled WGS sequence"/>
</dbReference>
<organism evidence="1 2">
    <name type="scientific">Durusdinium trenchii</name>
    <dbReference type="NCBI Taxonomy" id="1381693"/>
    <lineage>
        <taxon>Eukaryota</taxon>
        <taxon>Sar</taxon>
        <taxon>Alveolata</taxon>
        <taxon>Dinophyceae</taxon>
        <taxon>Suessiales</taxon>
        <taxon>Symbiodiniaceae</taxon>
        <taxon>Durusdinium</taxon>
    </lineage>
</organism>